<dbReference type="Proteomes" id="UP000006903">
    <property type="component" value="Chromosome"/>
</dbReference>
<dbReference type="EMBL" id="CP001140">
    <property type="protein sequence ID" value="ACL11300.1"/>
    <property type="molecule type" value="Genomic_DNA"/>
</dbReference>
<dbReference type="InterPro" id="IPR050128">
    <property type="entry name" value="Sulfate_adenylyltrnsfr_sub2"/>
</dbReference>
<proteinExistence type="predicted"/>
<protein>
    <submittedName>
        <fullName evidence="2">Phosphoadenosine phosphosulfate reductase</fullName>
    </submittedName>
</protein>
<dbReference type="STRING" id="490899.DKAM_0974"/>
<gene>
    <name evidence="2" type="ordered locus">DKAM_0974</name>
</gene>
<dbReference type="PANTHER" id="PTHR43196">
    <property type="entry name" value="SULFATE ADENYLYLTRANSFERASE SUBUNIT 2"/>
    <property type="match status" value="1"/>
</dbReference>
<dbReference type="InterPro" id="IPR002500">
    <property type="entry name" value="PAPS_reduct_dom"/>
</dbReference>
<name>B8D5B9_DESA1</name>
<reference evidence="2 3" key="1">
    <citation type="journal article" date="2009" name="J. Bacteriol.">
        <title>Complete genome sequence of the anaerobic, protein-degrading hyperthermophilic crenarchaeon Desulfurococcus kamchatkensis.</title>
        <authorList>
            <person name="Ravin N.V."/>
            <person name="Mardanov A.V."/>
            <person name="Beletsky A.V."/>
            <person name="Kublanov I.V."/>
            <person name="Kolganova T.V."/>
            <person name="Lebedinsky A.V."/>
            <person name="Chernyh N.A."/>
            <person name="Bonch-Osmolovskaya E.A."/>
            <person name="Skryabin K.G."/>
        </authorList>
    </citation>
    <scope>NUCLEOTIDE SEQUENCE [LARGE SCALE GENOMIC DNA]</scope>
    <source>
        <strain evidence="3">DSM 18924 / JCM 16383 / VKM B-2413 / 1221n</strain>
    </source>
</reference>
<accession>B8D5B9</accession>
<feature type="domain" description="Phosphoadenosine phosphosulphate reductase" evidence="1">
    <location>
        <begin position="222"/>
        <end position="394"/>
    </location>
</feature>
<dbReference type="Gene3D" id="3.40.50.620">
    <property type="entry name" value="HUPs"/>
    <property type="match status" value="1"/>
</dbReference>
<dbReference type="KEGG" id="dka:DKAM_0974"/>
<dbReference type="InterPro" id="IPR014729">
    <property type="entry name" value="Rossmann-like_a/b/a_fold"/>
</dbReference>
<evidence type="ECO:0000259" key="1">
    <source>
        <dbReference type="Pfam" id="PF01507"/>
    </source>
</evidence>
<evidence type="ECO:0000313" key="2">
    <source>
        <dbReference type="EMBL" id="ACL11300.1"/>
    </source>
</evidence>
<dbReference type="eggNOG" id="arCOG00073">
    <property type="taxonomic scope" value="Archaea"/>
</dbReference>
<organism evidence="2 3">
    <name type="scientific">Desulfurococcus amylolyticus (strain DSM 18924 / JCM 16383 / VKM B-2413 / 1221n)</name>
    <name type="common">Desulfurococcus kamchatkensis</name>
    <dbReference type="NCBI Taxonomy" id="490899"/>
    <lineage>
        <taxon>Archaea</taxon>
        <taxon>Thermoproteota</taxon>
        <taxon>Thermoprotei</taxon>
        <taxon>Desulfurococcales</taxon>
        <taxon>Desulfurococcaceae</taxon>
        <taxon>Desulfurococcus</taxon>
    </lineage>
</organism>
<dbReference type="AlphaFoldDB" id="B8D5B9"/>
<sequence length="434" mass="49423">MVFMGNDVIIDEGWVCWDSKRNAPRLNCRKWRMRHDYWLAGLFEKRLVEELISAEFKIHYRLQDRNVLIHRAPNPSSRSMLALEVFADGVRLGVVEYRMGERWMIHPSGGLASLLNSLGAYSVEVEPGHGRKLKGKKVKVVGDIDGLRWILLDLDKYIGVARVIDASKKIVKVKDVAPKGFKPLPATGIIQVVEANRSLLETAVNEAVGFLKKTLENVMDGIAVSYSGGADSTASLVLSQEALGHARIKVVYVDTGMDLPGVKEYALRILDKLGLIPYVVSSGLDPLNEIASRGLPTRDNRWCTRILKLEPLRRFYREHNIRFVIDGSRSRESSSRAETPRIGRNPLIPEVTRILPIKWWSRLLVQLYIVNRGIELNPLYNEGFTRLGCILCPAMHPHELELSYTKNRYWFERLREVTGLSINDVMMYLYSEKQ</sequence>
<dbReference type="PANTHER" id="PTHR43196:SF2">
    <property type="entry name" value="PHOSPHOADENOSINE PHOSPHOSULFATE REDUCTASE"/>
    <property type="match status" value="1"/>
</dbReference>
<dbReference type="GO" id="GO:0003824">
    <property type="term" value="F:catalytic activity"/>
    <property type="evidence" value="ECO:0007669"/>
    <property type="project" value="InterPro"/>
</dbReference>
<dbReference type="Pfam" id="PF01507">
    <property type="entry name" value="PAPS_reduct"/>
    <property type="match status" value="1"/>
</dbReference>
<dbReference type="HOGENOM" id="CLU_026622_0_0_2"/>
<evidence type="ECO:0000313" key="3">
    <source>
        <dbReference type="Proteomes" id="UP000006903"/>
    </source>
</evidence>
<dbReference type="SUPFAM" id="SSF52402">
    <property type="entry name" value="Adenine nucleotide alpha hydrolases-like"/>
    <property type="match status" value="1"/>
</dbReference>